<evidence type="ECO:0000256" key="1">
    <source>
        <dbReference type="ARBA" id="ARBA00022729"/>
    </source>
</evidence>
<organism evidence="6">
    <name type="scientific">Aphanomyces invadans</name>
    <dbReference type="NCBI Taxonomy" id="157072"/>
    <lineage>
        <taxon>Eukaryota</taxon>
        <taxon>Sar</taxon>
        <taxon>Stramenopiles</taxon>
        <taxon>Oomycota</taxon>
        <taxon>Saprolegniomycetes</taxon>
        <taxon>Saprolegniales</taxon>
        <taxon>Verrucalvaceae</taxon>
        <taxon>Aphanomyces</taxon>
    </lineage>
</organism>
<name>A0A024UQH8_9STRA</name>
<evidence type="ECO:0000256" key="4">
    <source>
        <dbReference type="SAM" id="Phobius"/>
    </source>
</evidence>
<dbReference type="PANTHER" id="PTHR10161">
    <property type="entry name" value="TARTRATE-RESISTANT ACID PHOSPHATASE TYPE 5"/>
    <property type="match status" value="1"/>
</dbReference>
<dbReference type="InterPro" id="IPR004843">
    <property type="entry name" value="Calcineurin-like_PHP"/>
</dbReference>
<keyword evidence="4" id="KW-0812">Transmembrane</keyword>
<evidence type="ECO:0000313" key="6">
    <source>
        <dbReference type="EMBL" id="ETW08107.1"/>
    </source>
</evidence>
<dbReference type="RefSeq" id="XP_008864200.1">
    <property type="nucleotide sequence ID" value="XM_008865978.1"/>
</dbReference>
<gene>
    <name evidence="6" type="ORF">H310_02468</name>
</gene>
<dbReference type="VEuPathDB" id="FungiDB:H310_02468"/>
<feature type="compositionally biased region" description="Low complexity" evidence="3">
    <location>
        <begin position="93"/>
        <end position="103"/>
    </location>
</feature>
<dbReference type="AlphaFoldDB" id="A0A024UQH8"/>
<dbReference type="InterPro" id="IPR051558">
    <property type="entry name" value="Metallophosphoesterase_PAP"/>
</dbReference>
<protein>
    <recommendedName>
        <fullName evidence="5">Calcineurin-like phosphoesterase domain-containing protein</fullName>
    </recommendedName>
</protein>
<proteinExistence type="predicted"/>
<dbReference type="GO" id="GO:0016787">
    <property type="term" value="F:hydrolase activity"/>
    <property type="evidence" value="ECO:0007669"/>
    <property type="project" value="UniProtKB-KW"/>
</dbReference>
<keyword evidence="2" id="KW-0378">Hydrolase</keyword>
<feature type="compositionally biased region" description="Low complexity" evidence="3">
    <location>
        <begin position="63"/>
        <end position="85"/>
    </location>
</feature>
<dbReference type="SUPFAM" id="SSF56300">
    <property type="entry name" value="Metallo-dependent phosphatases"/>
    <property type="match status" value="1"/>
</dbReference>
<dbReference type="OrthoDB" id="411211at2759"/>
<dbReference type="InterPro" id="IPR029052">
    <property type="entry name" value="Metallo-depent_PP-like"/>
</dbReference>
<dbReference type="Gene3D" id="3.60.21.10">
    <property type="match status" value="1"/>
</dbReference>
<accession>A0A024UQH8</accession>
<dbReference type="GeneID" id="20079518"/>
<feature type="transmembrane region" description="Helical" evidence="4">
    <location>
        <begin position="38"/>
        <end position="60"/>
    </location>
</feature>
<evidence type="ECO:0000256" key="3">
    <source>
        <dbReference type="SAM" id="MobiDB-lite"/>
    </source>
</evidence>
<reference evidence="6" key="1">
    <citation type="submission" date="2013-12" db="EMBL/GenBank/DDBJ databases">
        <title>The Genome Sequence of Aphanomyces invadans NJM9701.</title>
        <authorList>
            <consortium name="The Broad Institute Genomics Platform"/>
            <person name="Russ C."/>
            <person name="Tyler B."/>
            <person name="van West P."/>
            <person name="Dieguez-Uribeondo J."/>
            <person name="Young S.K."/>
            <person name="Zeng Q."/>
            <person name="Gargeya S."/>
            <person name="Fitzgerald M."/>
            <person name="Abouelleil A."/>
            <person name="Alvarado L."/>
            <person name="Chapman S.B."/>
            <person name="Gainer-Dewar J."/>
            <person name="Goldberg J."/>
            <person name="Griggs A."/>
            <person name="Gujja S."/>
            <person name="Hansen M."/>
            <person name="Howarth C."/>
            <person name="Imamovic A."/>
            <person name="Ireland A."/>
            <person name="Larimer J."/>
            <person name="McCowan C."/>
            <person name="Murphy C."/>
            <person name="Pearson M."/>
            <person name="Poon T.W."/>
            <person name="Priest M."/>
            <person name="Roberts A."/>
            <person name="Saif S."/>
            <person name="Shea T."/>
            <person name="Sykes S."/>
            <person name="Wortman J."/>
            <person name="Nusbaum C."/>
            <person name="Birren B."/>
        </authorList>
    </citation>
    <scope>NUCLEOTIDE SEQUENCE [LARGE SCALE GENOMIC DNA]</scope>
    <source>
        <strain evidence="6">NJM9701</strain>
    </source>
</reference>
<feature type="region of interest" description="Disordered" evidence="3">
    <location>
        <begin position="62"/>
        <end position="110"/>
    </location>
</feature>
<dbReference type="Pfam" id="PF00149">
    <property type="entry name" value="Metallophos"/>
    <property type="match status" value="1"/>
</dbReference>
<dbReference type="PANTHER" id="PTHR10161:SF14">
    <property type="entry name" value="TARTRATE-RESISTANT ACID PHOSPHATASE TYPE 5"/>
    <property type="match status" value="1"/>
</dbReference>
<keyword evidence="4" id="KW-1133">Transmembrane helix</keyword>
<dbReference type="EMBL" id="KI913954">
    <property type="protein sequence ID" value="ETW08107.1"/>
    <property type="molecule type" value="Genomic_DNA"/>
</dbReference>
<sequence>MARRDPDAYARTSSIGEDTILPVPEEVPASRPRGRNRVVLIGVIAAVLIAGGVTAAFVIGKGSSSSSNNSSSSDSSNTATPSQTSSGGGSSGNGTTISSTPTSVKSNPETDPVVMTMLAIGDWGSTTGRGSDGTNPGSCCVLYKSDPNKGKLDTSLPRSKVDFRAQEAVGILMGISAAALKPSRILSHGDNIYWNGVGMDDRDYRMAETFEKMYGAPSLENVPWLNVAGNHDIGGSAFICGDSDTTFRKCTSTAEMLKYLDAKFDLQAGYVSPRGDRYGASRDVLTLSSRWIMKGHYYVHRVTKNGVTVDIFNLDTNEATTHGAQQVCCQCFGYGGSDDECDNISPGSPLCAGGNVDMYKACMDRIQSWADVSYEGAKKDLAASTADFKIINTHYSPHYHMDPTRMKKWFDLTKQFNVHAWFNGHTHGFNHDITAWNTHFFQNGAGGGIVSESSGSVQNVAGIKSYVEWPCDRNHTLLCLGNGWRAATRTGLWSSASPRSGSKSSLSVLTTRGSSMDLLPATSSRVVSREAIAGLSTNRPIPLGSHASRPRMAWSAFRLRIASLCYVYLTCCASLAAQNCPSGAVDSTS</sequence>
<evidence type="ECO:0000259" key="5">
    <source>
        <dbReference type="Pfam" id="PF00149"/>
    </source>
</evidence>
<feature type="domain" description="Calcineurin-like phosphoesterase" evidence="5">
    <location>
        <begin position="180"/>
        <end position="428"/>
    </location>
</feature>
<keyword evidence="1" id="KW-0732">Signal</keyword>
<dbReference type="STRING" id="157072.A0A024UQH8"/>
<keyword evidence="4" id="KW-0472">Membrane</keyword>
<evidence type="ECO:0000256" key="2">
    <source>
        <dbReference type="ARBA" id="ARBA00022801"/>
    </source>
</evidence>
<dbReference type="eggNOG" id="KOG2679">
    <property type="taxonomic scope" value="Eukaryota"/>
</dbReference>